<dbReference type="Pfam" id="PF03929">
    <property type="entry name" value="PepSY_TM"/>
    <property type="match status" value="1"/>
</dbReference>
<keyword evidence="1" id="KW-0812">Transmembrane</keyword>
<sequence>MPFVQTFLHHPRKLFLRWALFQVHLWAGVLLSLYVIVIALTGSILVFRSEIVRAQLPSTLTSYNPSQTASIAQVIAAVQRTYPAAHIADLTLPSSISPAFVIAAQNPDHHSFYLLADPTTATLYPRHRTWIDWTYDLHVYLLLGTAHGMQVNGIGAAILMLLCITGLVLWWPGLKLWTRGLRISLRHNWRRINFDAHSAIGFWTLLLVSWWAFSGIYFAWYKQVAAAVAIVSPIRGMAAPIAPPRPTSNQHASLEAILQAIHQAAPQGHLYSLSDPALTTPTVYALVDLRAPGDFSHRDIISLSTRDARILTDWHYGQNHTLGDWVLWAMHPIHFGTVWGTPIKILWSLLGVSLAVLTLTGLLMYWNRYLRHRL</sequence>
<dbReference type="OrthoDB" id="111691at2"/>
<feature type="transmembrane region" description="Helical" evidence="1">
    <location>
        <begin position="21"/>
        <end position="47"/>
    </location>
</feature>
<proteinExistence type="predicted"/>
<feature type="transmembrane region" description="Helical" evidence="1">
    <location>
        <begin position="345"/>
        <end position="366"/>
    </location>
</feature>
<evidence type="ECO:0000313" key="2">
    <source>
        <dbReference type="EMBL" id="ADW70292.1"/>
    </source>
</evidence>
<evidence type="ECO:0000313" key="3">
    <source>
        <dbReference type="Proteomes" id="UP000000343"/>
    </source>
</evidence>
<dbReference type="HOGENOM" id="CLU_031962_4_2_0"/>
<evidence type="ECO:0000256" key="1">
    <source>
        <dbReference type="SAM" id="Phobius"/>
    </source>
</evidence>
<keyword evidence="3" id="KW-1185">Reference proteome</keyword>
<dbReference type="STRING" id="1198114.AciX9_3281"/>
<dbReference type="eggNOG" id="COG3182">
    <property type="taxonomic scope" value="Bacteria"/>
</dbReference>
<dbReference type="PaxDb" id="1198114-AciX9_3281"/>
<gene>
    <name evidence="2" type="ordered locus">AciX9_3281</name>
</gene>
<name>E8X249_GRATM</name>
<dbReference type="AlphaFoldDB" id="E8X249"/>
<dbReference type="Proteomes" id="UP000000343">
    <property type="component" value="Chromosome"/>
</dbReference>
<feature type="transmembrane region" description="Helical" evidence="1">
    <location>
        <begin position="192"/>
        <end position="213"/>
    </location>
</feature>
<feature type="transmembrane region" description="Helical" evidence="1">
    <location>
        <begin position="151"/>
        <end position="171"/>
    </location>
</feature>
<dbReference type="KEGG" id="acm:AciX9_3281"/>
<dbReference type="InterPro" id="IPR005625">
    <property type="entry name" value="PepSY-ass_TM"/>
</dbReference>
<dbReference type="RefSeq" id="WP_013581604.1">
    <property type="nucleotide sequence ID" value="NC_015064.1"/>
</dbReference>
<dbReference type="PANTHER" id="PTHR34219:SF3">
    <property type="entry name" value="BLL7967 PROTEIN"/>
    <property type="match status" value="1"/>
</dbReference>
<dbReference type="EMBL" id="CP002480">
    <property type="protein sequence ID" value="ADW70292.1"/>
    <property type="molecule type" value="Genomic_DNA"/>
</dbReference>
<accession>E8X249</accession>
<organism evidence="3">
    <name type="scientific">Granulicella tundricola (strain ATCC BAA-1859 / DSM 23138 / MP5ACTX9)</name>
    <dbReference type="NCBI Taxonomy" id="1198114"/>
    <lineage>
        <taxon>Bacteria</taxon>
        <taxon>Pseudomonadati</taxon>
        <taxon>Acidobacteriota</taxon>
        <taxon>Terriglobia</taxon>
        <taxon>Terriglobales</taxon>
        <taxon>Acidobacteriaceae</taxon>
        <taxon>Granulicella</taxon>
    </lineage>
</organism>
<keyword evidence="1" id="KW-1133">Transmembrane helix</keyword>
<dbReference type="PANTHER" id="PTHR34219">
    <property type="entry name" value="IRON-REGULATED INNER MEMBRANE PROTEIN-RELATED"/>
    <property type="match status" value="1"/>
</dbReference>
<reference evidence="3" key="1">
    <citation type="submission" date="2011-01" db="EMBL/GenBank/DDBJ databases">
        <title>Complete sequence of chromosome of Acidobacterium sp. MP5ACTX9.</title>
        <authorList>
            <consortium name="US DOE Joint Genome Institute"/>
            <person name="Lucas S."/>
            <person name="Copeland A."/>
            <person name="Lapidus A."/>
            <person name="Cheng J.-F."/>
            <person name="Goodwin L."/>
            <person name="Pitluck S."/>
            <person name="Teshima H."/>
            <person name="Detter J.C."/>
            <person name="Han C."/>
            <person name="Tapia R."/>
            <person name="Land M."/>
            <person name="Hauser L."/>
            <person name="Kyrpides N."/>
            <person name="Ivanova N."/>
            <person name="Ovchinnikova G."/>
            <person name="Pagani I."/>
            <person name="Rawat S.R."/>
            <person name="Mannisto M."/>
            <person name="Haggblom M.M."/>
            <person name="Woyke T."/>
        </authorList>
    </citation>
    <scope>NUCLEOTIDE SEQUENCE [LARGE SCALE GENOMIC DNA]</scope>
    <source>
        <strain evidence="3">MP5ACTX9</strain>
    </source>
</reference>
<keyword evidence="1" id="KW-0472">Membrane</keyword>
<protein>
    <submittedName>
        <fullName evidence="2">PepSY-associated TM helix domain protein</fullName>
    </submittedName>
</protein>